<proteinExistence type="predicted"/>
<feature type="compositionally biased region" description="Basic and acidic residues" evidence="1">
    <location>
        <begin position="137"/>
        <end position="152"/>
    </location>
</feature>
<dbReference type="AlphaFoldDB" id="A0A0D2F1X1"/>
<dbReference type="GO" id="GO:0030674">
    <property type="term" value="F:protein-macromolecule adaptor activity"/>
    <property type="evidence" value="ECO:0007669"/>
    <property type="project" value="TreeGrafter"/>
</dbReference>
<evidence type="ECO:0000256" key="1">
    <source>
        <dbReference type="SAM" id="MobiDB-lite"/>
    </source>
</evidence>
<dbReference type="OrthoDB" id="548474at2759"/>
<dbReference type="Proteomes" id="UP000054342">
    <property type="component" value="Unassembled WGS sequence"/>
</dbReference>
<feature type="compositionally biased region" description="Basic and acidic residues" evidence="1">
    <location>
        <begin position="99"/>
        <end position="108"/>
    </location>
</feature>
<protein>
    <submittedName>
        <fullName evidence="2">Uncharacterized protein</fullName>
    </submittedName>
</protein>
<dbReference type="RefSeq" id="XP_013321509.1">
    <property type="nucleotide sequence ID" value="XM_013466055.1"/>
</dbReference>
<feature type="region of interest" description="Disordered" evidence="1">
    <location>
        <begin position="99"/>
        <end position="163"/>
    </location>
</feature>
<sequence>MSADSTPISAEQFALAIQDLPVENIYSKAHEIRNSICHLERSNQQLKAYIDSIKTDTSLPEDTRQEGDKDCSDAIHENAIVINRQKERIDLLKQEVERRGGRWHEADNGGKVNGSSEESVPNGEAQATSRGTGGGRLTDDELRRQMMERMAEDDNNEDEGMHL</sequence>
<dbReference type="STRING" id="348802.A0A0D2F1X1"/>
<organism evidence="2 3">
    <name type="scientific">Exophiala xenobiotica</name>
    <dbReference type="NCBI Taxonomy" id="348802"/>
    <lineage>
        <taxon>Eukaryota</taxon>
        <taxon>Fungi</taxon>
        <taxon>Dikarya</taxon>
        <taxon>Ascomycota</taxon>
        <taxon>Pezizomycotina</taxon>
        <taxon>Eurotiomycetes</taxon>
        <taxon>Chaetothyriomycetidae</taxon>
        <taxon>Chaetothyriales</taxon>
        <taxon>Herpotrichiellaceae</taxon>
        <taxon>Exophiala</taxon>
    </lineage>
</organism>
<dbReference type="PANTHER" id="PTHR40422:SF1">
    <property type="entry name" value="TRANSLATION MACHINERY-ASSOCIATED PROTEIN 17"/>
    <property type="match status" value="1"/>
</dbReference>
<reference evidence="2 3" key="1">
    <citation type="submission" date="2015-01" db="EMBL/GenBank/DDBJ databases">
        <title>The Genome Sequence of Exophiala xenobiotica CBS118157.</title>
        <authorList>
            <consortium name="The Broad Institute Genomics Platform"/>
            <person name="Cuomo C."/>
            <person name="de Hoog S."/>
            <person name="Gorbushina A."/>
            <person name="Stielow B."/>
            <person name="Teixiera M."/>
            <person name="Abouelleil A."/>
            <person name="Chapman S.B."/>
            <person name="Priest M."/>
            <person name="Young S.K."/>
            <person name="Wortman J."/>
            <person name="Nusbaum C."/>
            <person name="Birren B."/>
        </authorList>
    </citation>
    <scope>NUCLEOTIDE SEQUENCE [LARGE SCALE GENOMIC DNA]</scope>
    <source>
        <strain evidence="2 3">CBS 118157</strain>
    </source>
</reference>
<name>A0A0D2F1X1_9EURO</name>
<dbReference type="GeneID" id="25323012"/>
<dbReference type="InterPro" id="IPR038966">
    <property type="entry name" value="TMA17"/>
</dbReference>
<accession>A0A0D2F1X1</accession>
<evidence type="ECO:0000313" key="3">
    <source>
        <dbReference type="Proteomes" id="UP000054342"/>
    </source>
</evidence>
<keyword evidence="3" id="KW-1185">Reference proteome</keyword>
<dbReference type="GO" id="GO:0070682">
    <property type="term" value="P:proteasome regulatory particle assembly"/>
    <property type="evidence" value="ECO:0007669"/>
    <property type="project" value="InterPro"/>
</dbReference>
<feature type="compositionally biased region" description="Polar residues" evidence="1">
    <location>
        <begin position="113"/>
        <end position="130"/>
    </location>
</feature>
<dbReference type="HOGENOM" id="CLU_072829_2_0_1"/>
<feature type="compositionally biased region" description="Acidic residues" evidence="1">
    <location>
        <begin position="153"/>
        <end position="163"/>
    </location>
</feature>
<dbReference type="EMBL" id="KN847317">
    <property type="protein sequence ID" value="KIW60925.1"/>
    <property type="molecule type" value="Genomic_DNA"/>
</dbReference>
<evidence type="ECO:0000313" key="2">
    <source>
        <dbReference type="EMBL" id="KIW60925.1"/>
    </source>
</evidence>
<gene>
    <name evidence="2" type="ORF">PV05_01104</name>
</gene>
<dbReference type="PANTHER" id="PTHR40422">
    <property type="entry name" value="TRANSLATION MACHINERY-ASSOCIATED PROTEIN 17"/>
    <property type="match status" value="1"/>
</dbReference>